<keyword evidence="2" id="KW-1185">Reference proteome</keyword>
<dbReference type="STRING" id="331657.A0A4U0X0Y9"/>
<reference evidence="1 2" key="1">
    <citation type="submission" date="2017-03" db="EMBL/GenBank/DDBJ databases">
        <title>Genomes of endolithic fungi from Antarctica.</title>
        <authorList>
            <person name="Coleine C."/>
            <person name="Masonjones S."/>
            <person name="Stajich J.E."/>
        </authorList>
    </citation>
    <scope>NUCLEOTIDE SEQUENCE [LARGE SCALE GENOMIC DNA]</scope>
    <source>
        <strain evidence="1 2">CCFEE 5187</strain>
    </source>
</reference>
<name>A0A4U0X0Y9_9PEZI</name>
<proteinExistence type="predicted"/>
<sequence>ALLPVVRNCFDRDPEIAPRTVDEAFGSLVERDGKFAKRVVFAVHQMFGIEFAPEVVQADGNVKNLAWRICNAKKVLRRLLVIRHLRIQRAPAPAAQRLHLAGLGTDDAGAPTRDRDEVIWKATRKRQRNAERPPSMCDKPNSSQLAVLGSDHFEDIGGELDGDELASRRVLRRLCRPHGDNRVAYAGADAVDSASFCISVHLSALAV</sequence>
<dbReference type="GO" id="GO:0004608">
    <property type="term" value="F:phosphatidylethanolamine N-methyltransferase activity"/>
    <property type="evidence" value="ECO:0007669"/>
    <property type="project" value="TreeGrafter"/>
</dbReference>
<gene>
    <name evidence="1" type="ORF">B0A49_03081</name>
</gene>
<evidence type="ECO:0000313" key="1">
    <source>
        <dbReference type="EMBL" id="TKA69257.1"/>
    </source>
</evidence>
<dbReference type="OrthoDB" id="4583at2759"/>
<evidence type="ECO:0000313" key="2">
    <source>
        <dbReference type="Proteomes" id="UP000308768"/>
    </source>
</evidence>
<dbReference type="EMBL" id="NAJN01000746">
    <property type="protein sequence ID" value="TKA69257.1"/>
    <property type="molecule type" value="Genomic_DNA"/>
</dbReference>
<dbReference type="PANTHER" id="PTHR32138">
    <property type="entry name" value="PHOSPHATIDYLETHANOLAMINE N-METHYLTRANSFERASE"/>
    <property type="match status" value="1"/>
</dbReference>
<dbReference type="GO" id="GO:0006656">
    <property type="term" value="P:phosphatidylcholine biosynthetic process"/>
    <property type="evidence" value="ECO:0007669"/>
    <property type="project" value="TreeGrafter"/>
</dbReference>
<protein>
    <submittedName>
        <fullName evidence="1">Uncharacterized protein</fullName>
    </submittedName>
</protein>
<feature type="non-terminal residue" evidence="1">
    <location>
        <position position="1"/>
    </location>
</feature>
<accession>A0A4U0X0Y9</accession>
<dbReference type="PANTHER" id="PTHR32138:SF0">
    <property type="entry name" value="PHOSPHATIDYLETHANOLAMINE N-METHYLTRANSFERASE"/>
    <property type="match status" value="1"/>
</dbReference>
<dbReference type="Proteomes" id="UP000308768">
    <property type="component" value="Unassembled WGS sequence"/>
</dbReference>
<organism evidence="1 2">
    <name type="scientific">Cryomyces minteri</name>
    <dbReference type="NCBI Taxonomy" id="331657"/>
    <lineage>
        <taxon>Eukaryota</taxon>
        <taxon>Fungi</taxon>
        <taxon>Dikarya</taxon>
        <taxon>Ascomycota</taxon>
        <taxon>Pezizomycotina</taxon>
        <taxon>Dothideomycetes</taxon>
        <taxon>Dothideomycetes incertae sedis</taxon>
        <taxon>Cryomyces</taxon>
    </lineage>
</organism>
<dbReference type="AlphaFoldDB" id="A0A4U0X0Y9"/>
<comment type="caution">
    <text evidence="1">The sequence shown here is derived from an EMBL/GenBank/DDBJ whole genome shotgun (WGS) entry which is preliminary data.</text>
</comment>